<dbReference type="Proteomes" id="UP000503312">
    <property type="component" value="Chromosome"/>
</dbReference>
<sequence length="92" mass="10623">MTQKRSKKRNKLTTNVELTRLAYDFHLLGNRLRTTISEINITAAYRVQIARHVQWMLNQAKSLGSELNAPQPKAFLTKESTERIAEHLGLFD</sequence>
<dbReference type="EMBL" id="CP028942">
    <property type="protein sequence ID" value="QKM64692.1"/>
    <property type="molecule type" value="Genomic_DNA"/>
</dbReference>
<reference evidence="1 2" key="1">
    <citation type="submission" date="2018-04" db="EMBL/GenBank/DDBJ databases">
        <title>Polynucleobacter sp. UH21B genome.</title>
        <authorList>
            <person name="Hahn M.W."/>
        </authorList>
    </citation>
    <scope>NUCLEOTIDE SEQUENCE [LARGE SCALE GENOMIC DNA]</scope>
    <source>
        <strain evidence="1 2">MWH-UH21B</strain>
    </source>
</reference>
<dbReference type="AlphaFoldDB" id="A0A6M9PXQ7"/>
<evidence type="ECO:0000313" key="1">
    <source>
        <dbReference type="EMBL" id="QKM64692.1"/>
    </source>
</evidence>
<proteinExistence type="predicted"/>
<organism evidence="1 2">
    <name type="scientific">Polynucleobacter tropicus</name>
    <dbReference type="NCBI Taxonomy" id="1743174"/>
    <lineage>
        <taxon>Bacteria</taxon>
        <taxon>Pseudomonadati</taxon>
        <taxon>Pseudomonadota</taxon>
        <taxon>Betaproteobacteria</taxon>
        <taxon>Burkholderiales</taxon>
        <taxon>Burkholderiaceae</taxon>
        <taxon>Polynucleobacter</taxon>
    </lineage>
</organism>
<name>A0A6M9PXQ7_9BURK</name>
<gene>
    <name evidence="1" type="ORF">DCO17_05245</name>
</gene>
<keyword evidence="2" id="KW-1185">Reference proteome</keyword>
<accession>A0A6M9PXQ7</accession>
<evidence type="ECO:0000313" key="2">
    <source>
        <dbReference type="Proteomes" id="UP000503312"/>
    </source>
</evidence>
<dbReference type="KEGG" id="ptrp:DCO17_05245"/>
<protein>
    <submittedName>
        <fullName evidence="1">Uncharacterized protein</fullName>
    </submittedName>
</protein>